<dbReference type="AlphaFoldDB" id="A0A2G5VAH2"/>
<dbReference type="EMBL" id="PDUG01000002">
    <property type="protein sequence ID" value="PIC48783.1"/>
    <property type="molecule type" value="Genomic_DNA"/>
</dbReference>
<evidence type="ECO:0000313" key="2">
    <source>
        <dbReference type="Proteomes" id="UP000230233"/>
    </source>
</evidence>
<gene>
    <name evidence="1" type="primary">Cnig_chr_II.g7635</name>
    <name evidence="1" type="ORF">B9Z55_007635</name>
</gene>
<dbReference type="Pfam" id="PF17305">
    <property type="entry name" value="DUF5354"/>
    <property type="match status" value="1"/>
</dbReference>
<protein>
    <submittedName>
        <fullName evidence="1">Uncharacterized protein</fullName>
    </submittedName>
</protein>
<keyword evidence="2" id="KW-1185">Reference proteome</keyword>
<comment type="caution">
    <text evidence="1">The sequence shown here is derived from an EMBL/GenBank/DDBJ whole genome shotgun (WGS) entry which is preliminary data.</text>
</comment>
<proteinExistence type="predicted"/>
<name>A0A2G5VAH2_9PELO</name>
<reference evidence="2" key="1">
    <citation type="submission" date="2017-10" db="EMBL/GenBank/DDBJ databases">
        <title>Rapid genome shrinkage in a self-fertile nematode reveals novel sperm competition proteins.</title>
        <authorList>
            <person name="Yin D."/>
            <person name="Schwarz E.M."/>
            <person name="Thomas C.G."/>
            <person name="Felde R.L."/>
            <person name="Korf I.F."/>
            <person name="Cutter A.D."/>
            <person name="Schartner C.M."/>
            <person name="Ralston E.J."/>
            <person name="Meyer B.J."/>
            <person name="Haag E.S."/>
        </authorList>
    </citation>
    <scope>NUCLEOTIDE SEQUENCE [LARGE SCALE GENOMIC DNA]</scope>
    <source>
        <strain evidence="2">JU1422</strain>
    </source>
</reference>
<evidence type="ECO:0000313" key="1">
    <source>
        <dbReference type="EMBL" id="PIC48783.1"/>
    </source>
</evidence>
<organism evidence="1 2">
    <name type="scientific">Caenorhabditis nigoni</name>
    <dbReference type="NCBI Taxonomy" id="1611254"/>
    <lineage>
        <taxon>Eukaryota</taxon>
        <taxon>Metazoa</taxon>
        <taxon>Ecdysozoa</taxon>
        <taxon>Nematoda</taxon>
        <taxon>Chromadorea</taxon>
        <taxon>Rhabditida</taxon>
        <taxon>Rhabditina</taxon>
        <taxon>Rhabditomorpha</taxon>
        <taxon>Rhabditoidea</taxon>
        <taxon>Rhabditidae</taxon>
        <taxon>Peloderinae</taxon>
        <taxon>Caenorhabditis</taxon>
    </lineage>
</organism>
<dbReference type="InterPro" id="IPR035291">
    <property type="entry name" value="DUF5354"/>
</dbReference>
<dbReference type="Proteomes" id="UP000230233">
    <property type="component" value="Chromosome II"/>
</dbReference>
<sequence length="101" mass="12003">MPYSKEFNKFYVNGVDMESDDYTSVLNMDMPCSMSVCERLFRSTACAKEMGAICRRDSPSTWNTTNAQCRRRLTTFFSQFHFLNKIFKNKMQFYPSVFRLR</sequence>
<accession>A0A2G5VAH2</accession>